<organism evidence="8">
    <name type="scientific">Haliotis discus hannai</name>
    <name type="common">Japanese abalone</name>
    <dbReference type="NCBI Taxonomy" id="42344"/>
    <lineage>
        <taxon>Eukaryota</taxon>
        <taxon>Metazoa</taxon>
        <taxon>Spiralia</taxon>
        <taxon>Lophotrochozoa</taxon>
        <taxon>Mollusca</taxon>
        <taxon>Gastropoda</taxon>
        <taxon>Vetigastropoda</taxon>
        <taxon>Lepetellida</taxon>
        <taxon>Haliotoidea</taxon>
        <taxon>Haliotidae</taxon>
        <taxon>Haliotis</taxon>
    </lineage>
</organism>
<dbReference type="Gene3D" id="2.60.120.970">
    <property type="match status" value="1"/>
</dbReference>
<dbReference type="Pfam" id="PF00019">
    <property type="entry name" value="TGF_beta"/>
    <property type="match status" value="1"/>
</dbReference>
<dbReference type="InterPro" id="IPR001111">
    <property type="entry name" value="TGF-b_propeptide"/>
</dbReference>
<dbReference type="PROSITE" id="PS00250">
    <property type="entry name" value="TGF_BETA_1"/>
    <property type="match status" value="1"/>
</dbReference>
<dbReference type="Gene3D" id="2.10.90.10">
    <property type="entry name" value="Cystine-knot cytokines"/>
    <property type="match status" value="1"/>
</dbReference>
<dbReference type="PROSITE" id="PS51362">
    <property type="entry name" value="TGF_BETA_2"/>
    <property type="match status" value="1"/>
</dbReference>
<evidence type="ECO:0000256" key="5">
    <source>
        <dbReference type="ARBA" id="ARBA00023157"/>
    </source>
</evidence>
<evidence type="ECO:0000256" key="3">
    <source>
        <dbReference type="ARBA" id="ARBA00022525"/>
    </source>
</evidence>
<evidence type="ECO:0000313" key="8">
    <source>
        <dbReference type="EMBL" id="AVW85484.1"/>
    </source>
</evidence>
<dbReference type="Pfam" id="PF00688">
    <property type="entry name" value="TGFb_propeptide"/>
    <property type="match status" value="1"/>
</dbReference>
<name>A0A2R4LUY2_HALDH</name>
<dbReference type="InterPro" id="IPR001839">
    <property type="entry name" value="TGF-b_C"/>
</dbReference>
<comment type="similarity">
    <text evidence="2 6">Belongs to the TGF-beta family.</text>
</comment>
<dbReference type="InterPro" id="IPR029034">
    <property type="entry name" value="Cystine-knot_cytokine"/>
</dbReference>
<comment type="subcellular location">
    <subcellularLocation>
        <location evidence="1">Secreted</location>
    </subcellularLocation>
</comment>
<dbReference type="EMBL" id="MF066908">
    <property type="protein sequence ID" value="AVW85484.1"/>
    <property type="molecule type" value="mRNA"/>
</dbReference>
<keyword evidence="3" id="KW-0964">Secreted</keyword>
<protein>
    <submittedName>
        <fullName evidence="8">Myostatin</fullName>
    </submittedName>
</protein>
<sequence>MVTHFDHVTVLALVIVAILGMLGKYSLTDAVERNDTLTQLGESNSSYVDEEDTYDDGEDVHVNLSTTYVPYGVNENSTSVWKFNDSMNATSVNETEDSLYGNSSLAGFATSAPVNKCVACAMREDDRKYRIAVIKNQILEKLHFHSPPNMTGRTLPKAPKISQLLERSGIQGDSPDNYGYHDKYVFDDRLYGHTERIFTIAKTPPPDRNLNESYVAYFNLPDETRDSYIKKAVLWYYVRPSRQQKTAVELHIRTFKPQEGNPPRKIYLRYKKLFPKRARNWHQLDIRKTVQDWVDRPSLNYGLQMTAFDHSMRNLIVTPPTSEDDAGYEPMIELKTVKRNYKRVRRSAIRCSANSTEPRCCRYPLRVNFVDFGWDWVIAPRDYAADYCSGECRYVMQDENHHSYLQQQAGSTGPCCTPTMMSPLSMLYFDHDHNILFTNLQEMKVERCGCA</sequence>
<keyword evidence="4 6" id="KW-0339">Growth factor</keyword>
<dbReference type="AlphaFoldDB" id="A0A2R4LUY2"/>
<dbReference type="PANTHER" id="PTHR11848">
    <property type="entry name" value="TGF-BETA FAMILY"/>
    <property type="match status" value="1"/>
</dbReference>
<dbReference type="SMART" id="SM00204">
    <property type="entry name" value="TGFB"/>
    <property type="match status" value="1"/>
</dbReference>
<proteinExistence type="evidence at transcript level"/>
<evidence type="ECO:0000259" key="7">
    <source>
        <dbReference type="PROSITE" id="PS51362"/>
    </source>
</evidence>
<reference evidence="8" key="1">
    <citation type="submission" date="2017-05" db="EMBL/GenBank/DDBJ databases">
        <title>Growth factors of the ganglion tissue from Haliotis discus hannai.</title>
        <authorList>
            <person name="Lim H.K."/>
            <person name="Kim J.-M."/>
            <person name="Kim G.-D."/>
            <person name="Lee J.K."/>
            <person name="Jeong T.H."/>
        </authorList>
    </citation>
    <scope>NUCLEOTIDE SEQUENCE</scope>
    <source>
        <tissue evidence="8">Ganglion</tissue>
    </source>
</reference>
<accession>A0A2R4LUY2</accession>
<dbReference type="PANTHER" id="PTHR11848:SF262">
    <property type="entry name" value="LD29161P"/>
    <property type="match status" value="1"/>
</dbReference>
<keyword evidence="5" id="KW-1015">Disulfide bond</keyword>
<dbReference type="CDD" id="cd13751">
    <property type="entry name" value="TGF_beta_GDF8_like"/>
    <property type="match status" value="1"/>
</dbReference>
<evidence type="ECO:0000256" key="2">
    <source>
        <dbReference type="ARBA" id="ARBA00006656"/>
    </source>
</evidence>
<dbReference type="InterPro" id="IPR017948">
    <property type="entry name" value="TGFb_CS"/>
</dbReference>
<dbReference type="GO" id="GO:0005615">
    <property type="term" value="C:extracellular space"/>
    <property type="evidence" value="ECO:0007669"/>
    <property type="project" value="TreeGrafter"/>
</dbReference>
<feature type="domain" description="TGF-beta family profile" evidence="7">
    <location>
        <begin position="343"/>
        <end position="451"/>
    </location>
</feature>
<dbReference type="GO" id="GO:0005125">
    <property type="term" value="F:cytokine activity"/>
    <property type="evidence" value="ECO:0007669"/>
    <property type="project" value="TreeGrafter"/>
</dbReference>
<dbReference type="InterPro" id="IPR015615">
    <property type="entry name" value="TGF-beta-rel"/>
</dbReference>
<evidence type="ECO:0000256" key="4">
    <source>
        <dbReference type="ARBA" id="ARBA00023030"/>
    </source>
</evidence>
<evidence type="ECO:0000256" key="6">
    <source>
        <dbReference type="RuleBase" id="RU000354"/>
    </source>
</evidence>
<dbReference type="GO" id="GO:0008083">
    <property type="term" value="F:growth factor activity"/>
    <property type="evidence" value="ECO:0007669"/>
    <property type="project" value="UniProtKB-KW"/>
</dbReference>
<dbReference type="SUPFAM" id="SSF57501">
    <property type="entry name" value="Cystine-knot cytokines"/>
    <property type="match status" value="1"/>
</dbReference>
<evidence type="ECO:0000256" key="1">
    <source>
        <dbReference type="ARBA" id="ARBA00004613"/>
    </source>
</evidence>